<dbReference type="KEGG" id="sapo:SAPIO_CDS3082"/>
<feature type="transmembrane region" description="Helical" evidence="2">
    <location>
        <begin position="190"/>
        <end position="216"/>
    </location>
</feature>
<dbReference type="AlphaFoldDB" id="A0A084G9Z6"/>
<name>A0A084G9Z6_PSEDA</name>
<organism evidence="3 4">
    <name type="scientific">Pseudallescheria apiosperma</name>
    <name type="common">Scedosporium apiospermum</name>
    <dbReference type="NCBI Taxonomy" id="563466"/>
    <lineage>
        <taxon>Eukaryota</taxon>
        <taxon>Fungi</taxon>
        <taxon>Dikarya</taxon>
        <taxon>Ascomycota</taxon>
        <taxon>Pezizomycotina</taxon>
        <taxon>Sordariomycetes</taxon>
        <taxon>Hypocreomycetidae</taxon>
        <taxon>Microascales</taxon>
        <taxon>Microascaceae</taxon>
        <taxon>Scedosporium</taxon>
    </lineage>
</organism>
<dbReference type="GeneID" id="27722154"/>
<gene>
    <name evidence="3" type="ORF">SAPIO_CDS3082</name>
</gene>
<dbReference type="RefSeq" id="XP_016643957.1">
    <property type="nucleotide sequence ID" value="XM_016785951.1"/>
</dbReference>
<accession>A0A084G9Z6</accession>
<dbReference type="OMA" id="MAPRNIM"/>
<evidence type="ECO:0000313" key="4">
    <source>
        <dbReference type="Proteomes" id="UP000028545"/>
    </source>
</evidence>
<evidence type="ECO:0000256" key="1">
    <source>
        <dbReference type="SAM" id="MobiDB-lite"/>
    </source>
</evidence>
<dbReference type="EMBL" id="JOWA01000088">
    <property type="protein sequence ID" value="KEZ44158.1"/>
    <property type="molecule type" value="Genomic_DNA"/>
</dbReference>
<keyword evidence="2" id="KW-0472">Membrane</keyword>
<keyword evidence="4" id="KW-1185">Reference proteome</keyword>
<keyword evidence="2" id="KW-0812">Transmembrane</keyword>
<feature type="compositionally biased region" description="Basic and acidic residues" evidence="1">
    <location>
        <begin position="14"/>
        <end position="30"/>
    </location>
</feature>
<feature type="compositionally biased region" description="Polar residues" evidence="1">
    <location>
        <begin position="41"/>
        <end position="50"/>
    </location>
</feature>
<dbReference type="PANTHER" id="PTHR35587:SF4">
    <property type="match status" value="1"/>
</dbReference>
<sequence>MPTTIPLGTIKPIYADDRRGQPPQLKRDIYLDIGDVDDSASETAFSTTTDSQASTAPTTNSASSGGGRRRRRRKRKAASTGGENGGKPGNGAQLAKSLATPAPVPNLGNAKSRSARLHIGLNLDVELELKAKLQGDVCLTLLAESKQSPRPSPPFNPDADGNVEHELFHAHIGTIQLRQHWLQREISPSLTAAVMVLLVTGGFFLGVLAPHLVALIPEFTVPRFGLSWTVPWSDWV</sequence>
<dbReference type="HOGENOM" id="CLU_1175994_0_0_1"/>
<feature type="compositionally biased region" description="Low complexity" evidence="1">
    <location>
        <begin position="51"/>
        <end position="63"/>
    </location>
</feature>
<dbReference type="Proteomes" id="UP000028545">
    <property type="component" value="Unassembled WGS sequence"/>
</dbReference>
<feature type="region of interest" description="Disordered" evidence="1">
    <location>
        <begin position="1"/>
        <end position="110"/>
    </location>
</feature>
<proteinExistence type="predicted"/>
<protein>
    <submittedName>
        <fullName evidence="3">Uncharacterized protein</fullName>
    </submittedName>
</protein>
<keyword evidence="2" id="KW-1133">Transmembrane helix</keyword>
<evidence type="ECO:0000313" key="3">
    <source>
        <dbReference type="EMBL" id="KEZ44158.1"/>
    </source>
</evidence>
<evidence type="ECO:0000256" key="2">
    <source>
        <dbReference type="SAM" id="Phobius"/>
    </source>
</evidence>
<dbReference type="PANTHER" id="PTHR35587">
    <property type="entry name" value="EXPRESSED PROTEIN"/>
    <property type="match status" value="1"/>
</dbReference>
<dbReference type="VEuPathDB" id="FungiDB:SAPIO_CDS3082"/>
<feature type="compositionally biased region" description="Basic residues" evidence="1">
    <location>
        <begin position="67"/>
        <end position="77"/>
    </location>
</feature>
<dbReference type="OrthoDB" id="2873061at2759"/>
<comment type="caution">
    <text evidence="3">The sequence shown here is derived from an EMBL/GenBank/DDBJ whole genome shotgun (WGS) entry which is preliminary data.</text>
</comment>
<reference evidence="3 4" key="1">
    <citation type="journal article" date="2014" name="Genome Announc.">
        <title>Draft genome sequence of the pathogenic fungus Scedosporium apiospermum.</title>
        <authorList>
            <person name="Vandeputte P."/>
            <person name="Ghamrawi S."/>
            <person name="Rechenmann M."/>
            <person name="Iltis A."/>
            <person name="Giraud S."/>
            <person name="Fleury M."/>
            <person name="Thornton C."/>
            <person name="Delhaes L."/>
            <person name="Meyer W."/>
            <person name="Papon N."/>
            <person name="Bouchara J.P."/>
        </authorList>
    </citation>
    <scope>NUCLEOTIDE SEQUENCE [LARGE SCALE GENOMIC DNA]</scope>
    <source>
        <strain evidence="3 4">IHEM 14462</strain>
    </source>
</reference>